<dbReference type="Gene3D" id="3.40.50.1820">
    <property type="entry name" value="alpha/beta hydrolase"/>
    <property type="match status" value="1"/>
</dbReference>
<dbReference type="EMBL" id="JAMQJY010000001">
    <property type="protein sequence ID" value="MCM2676262.1"/>
    <property type="molecule type" value="Genomic_DNA"/>
</dbReference>
<evidence type="ECO:0000256" key="2">
    <source>
        <dbReference type="ARBA" id="ARBA00023163"/>
    </source>
</evidence>
<dbReference type="SUPFAM" id="SSF46894">
    <property type="entry name" value="C-terminal effector domain of the bipartite response regulators"/>
    <property type="match status" value="1"/>
</dbReference>
<keyword evidence="5" id="KW-1185">Reference proteome</keyword>
<name>A0ABT0XK32_9BACI</name>
<evidence type="ECO:0000256" key="1">
    <source>
        <dbReference type="ARBA" id="ARBA00023015"/>
    </source>
</evidence>
<evidence type="ECO:0000313" key="5">
    <source>
        <dbReference type="Proteomes" id="UP001203665"/>
    </source>
</evidence>
<accession>A0ABT0XK32</accession>
<organism evidence="4 5">
    <name type="scientific">Alkalicoccobacillus plakortidis</name>
    <dbReference type="NCBI Taxonomy" id="444060"/>
    <lineage>
        <taxon>Bacteria</taxon>
        <taxon>Bacillati</taxon>
        <taxon>Bacillota</taxon>
        <taxon>Bacilli</taxon>
        <taxon>Bacillales</taxon>
        <taxon>Bacillaceae</taxon>
        <taxon>Alkalicoccobacillus</taxon>
    </lineage>
</organism>
<keyword evidence="4" id="KW-0378">Hydrolase</keyword>
<dbReference type="InterPro" id="IPR029058">
    <property type="entry name" value="AB_hydrolase_fold"/>
</dbReference>
<reference evidence="4" key="1">
    <citation type="submission" date="2022-06" db="EMBL/GenBank/DDBJ databases">
        <title>Alkalicoccobacillus porphyridii sp. nov., isolated from a marine red alga, Porphyridium purpureum and reclassification of Shouchella plakortidis and Shouchella gibsonii as Alkalicoccobacillus plakortidis comb. nov. and Alkalicoccobacillus gibsonii comb. nov.</title>
        <authorList>
            <person name="Kim K.H."/>
            <person name="Lee J.K."/>
            <person name="Han D.M."/>
            <person name="Baek J.H."/>
            <person name="Jeon C.O."/>
        </authorList>
    </citation>
    <scope>NUCLEOTIDE SEQUENCE</scope>
    <source>
        <strain evidence="4">DSM 19153</strain>
    </source>
</reference>
<dbReference type="InterPro" id="IPR050266">
    <property type="entry name" value="AB_hydrolase_sf"/>
</dbReference>
<dbReference type="InterPro" id="IPR016032">
    <property type="entry name" value="Sig_transdc_resp-reg_C-effctor"/>
</dbReference>
<dbReference type="Pfam" id="PF00561">
    <property type="entry name" value="Abhydrolase_1"/>
    <property type="match status" value="1"/>
</dbReference>
<evidence type="ECO:0000259" key="3">
    <source>
        <dbReference type="Pfam" id="PF00561"/>
    </source>
</evidence>
<feature type="domain" description="AB hydrolase-1" evidence="3">
    <location>
        <begin position="24"/>
        <end position="130"/>
    </location>
</feature>
<protein>
    <submittedName>
        <fullName evidence="4">Alpha/beta fold hydrolase</fullName>
    </submittedName>
</protein>
<evidence type="ECO:0000313" key="4">
    <source>
        <dbReference type="EMBL" id="MCM2676262.1"/>
    </source>
</evidence>
<keyword evidence="2" id="KW-0804">Transcription</keyword>
<proteinExistence type="predicted"/>
<dbReference type="SUPFAM" id="SSF53474">
    <property type="entry name" value="alpha/beta-Hydrolases"/>
    <property type="match status" value="1"/>
</dbReference>
<dbReference type="InterPro" id="IPR036388">
    <property type="entry name" value="WH-like_DNA-bd_sf"/>
</dbReference>
<dbReference type="Gene3D" id="1.10.10.10">
    <property type="entry name" value="Winged helix-like DNA-binding domain superfamily/Winged helix DNA-binding domain"/>
    <property type="match status" value="1"/>
</dbReference>
<sequence length="518" mass="58881">MDQKIENDLIHYEHSFSSDDTSETIVLIHCNAADMTVFDWVVPYLRQSFHVVRYDLRGFGQSARGTHPLSLDTFAKDLHSLLKEIGLEKAHIAGLQLGALIAIRFAHMYKDMVNSLVLMSIPCFPPELLEKITTHRMAIRPEGTEIPTDYILRQASTLPAGHPAIEQAAKSALACDVNVCKEITQLTMMSNPLDELANISQPTLIISGAEDVFFPYHYLHAVVRGFSHCQSIVMPNASSLIVLDDPKMLSSILISYFQLESYSTEQTDPFLTSMKEAIRSSVTSLQLPAARVNAILHIETAGEFTVFINDQPIPDGWNKRYAKSLLLFFVIHPSASREQICDTFWPDLPLATAKKNLRVYLLHLRTLLNQEHEEPLLDVGRERIYLKGTIRCDLLDLLRVTKEALLEPKTDTRLTLIEKIETSLQGIQSPVLYEEWYMTIWNDLQNHWVSLFSWSAKELAQLGHYELALRQLQTALTSIKDEYLIETALEIAYKSQSQLLIDQWTRTHDGFLSNESLN</sequence>
<dbReference type="Proteomes" id="UP001203665">
    <property type="component" value="Unassembled WGS sequence"/>
</dbReference>
<dbReference type="GO" id="GO:0016787">
    <property type="term" value="F:hydrolase activity"/>
    <property type="evidence" value="ECO:0007669"/>
    <property type="project" value="UniProtKB-KW"/>
</dbReference>
<dbReference type="PRINTS" id="PR00111">
    <property type="entry name" value="ABHYDROLASE"/>
</dbReference>
<dbReference type="RefSeq" id="WP_251608164.1">
    <property type="nucleotide sequence ID" value="NZ_JAMQJY010000001.1"/>
</dbReference>
<keyword evidence="1" id="KW-0805">Transcription regulation</keyword>
<comment type="caution">
    <text evidence="4">The sequence shown here is derived from an EMBL/GenBank/DDBJ whole genome shotgun (WGS) entry which is preliminary data.</text>
</comment>
<dbReference type="PANTHER" id="PTHR43798">
    <property type="entry name" value="MONOACYLGLYCEROL LIPASE"/>
    <property type="match status" value="1"/>
</dbReference>
<dbReference type="InterPro" id="IPR000073">
    <property type="entry name" value="AB_hydrolase_1"/>
</dbReference>
<gene>
    <name evidence="4" type="ORF">NDM98_12660</name>
</gene>